<dbReference type="EMBL" id="SSXH01000252">
    <property type="protein sequence ID" value="THJ74391.1"/>
    <property type="molecule type" value="Genomic_DNA"/>
</dbReference>
<reference evidence="3 4" key="1">
    <citation type="submission" date="2019-04" db="EMBL/GenBank/DDBJ databases">
        <title>Draft genome sequences for three unisolated Alnus-infective Frankia Sp+ strains, AgTrS, AiOr and AvVan, the first sequenced Frankia strains able to sporulate in-planta.</title>
        <authorList>
            <person name="Bethencourt L."/>
            <person name="Vautrin F."/>
            <person name="Taib N."/>
            <person name="Dubost A."/>
            <person name="Castro-Garcia L."/>
            <person name="Imbaud O."/>
            <person name="Abrouk D."/>
            <person name="Fournier P."/>
            <person name="Briolay J."/>
            <person name="Nguyen A."/>
            <person name="Normand P."/>
            <person name="Fernandez M.P."/>
            <person name="Brochier-Armanet C."/>
            <person name="Herrera-Belaroussi A."/>
        </authorList>
    </citation>
    <scope>NUCLEOTIDE SEQUENCE [LARGE SCALE GENOMIC DNA]</scope>
    <source>
        <strain evidence="3 4">AvVan</strain>
    </source>
</reference>
<dbReference type="Proteomes" id="UP000305282">
    <property type="component" value="Unassembled WGS sequence"/>
</dbReference>
<feature type="region of interest" description="Disordered" evidence="1">
    <location>
        <begin position="118"/>
        <end position="140"/>
    </location>
</feature>
<dbReference type="AlphaFoldDB" id="A0A4S5EPY8"/>
<feature type="transmembrane region" description="Helical" evidence="2">
    <location>
        <begin position="89"/>
        <end position="107"/>
    </location>
</feature>
<organism evidence="3 4">
    <name type="scientific">Candidatus Frankia alpina</name>
    <dbReference type="NCBI Taxonomy" id="2699483"/>
    <lineage>
        <taxon>Bacteria</taxon>
        <taxon>Bacillati</taxon>
        <taxon>Actinomycetota</taxon>
        <taxon>Actinomycetes</taxon>
        <taxon>Frankiales</taxon>
        <taxon>Frankiaceae</taxon>
        <taxon>Frankia</taxon>
    </lineage>
</organism>
<proteinExistence type="predicted"/>
<keyword evidence="2" id="KW-0472">Membrane</keyword>
<feature type="region of interest" description="Disordered" evidence="1">
    <location>
        <begin position="1"/>
        <end position="57"/>
    </location>
</feature>
<evidence type="ECO:0000313" key="4">
    <source>
        <dbReference type="Proteomes" id="UP000305282"/>
    </source>
</evidence>
<protein>
    <recommendedName>
        <fullName evidence="5">DUF4229 domain-containing protein</fullName>
    </recommendedName>
</protein>
<keyword evidence="2" id="KW-1133">Transmembrane helix</keyword>
<evidence type="ECO:0000313" key="3">
    <source>
        <dbReference type="EMBL" id="THJ74391.1"/>
    </source>
</evidence>
<evidence type="ECO:0000256" key="2">
    <source>
        <dbReference type="SAM" id="Phobius"/>
    </source>
</evidence>
<evidence type="ECO:0000256" key="1">
    <source>
        <dbReference type="SAM" id="MobiDB-lite"/>
    </source>
</evidence>
<evidence type="ECO:0008006" key="5">
    <source>
        <dbReference type="Google" id="ProtNLM"/>
    </source>
</evidence>
<keyword evidence="2" id="KW-0812">Transmembrane</keyword>
<accession>A0A4S5EPY8</accession>
<sequence length="140" mass="13957">MATNGRGTAKGRGRGSGRSKAAGTGGPDRPVGDGRSAGGGQSGDAGRAGRRERPPMQDVDLRVQLPYFLIRLAALVVITVVLAVVGVNLLLSVLIGFAVAGLLTWPLGRMQRRAAQRAAAARGAAGPPPPGAGKGKGGSA</sequence>
<feature type="transmembrane region" description="Helical" evidence="2">
    <location>
        <begin position="65"/>
        <end position="83"/>
    </location>
</feature>
<feature type="compositionally biased region" description="Basic and acidic residues" evidence="1">
    <location>
        <begin position="47"/>
        <end position="57"/>
    </location>
</feature>
<gene>
    <name evidence="3" type="ORF">E7Y31_11730</name>
</gene>
<name>A0A4S5EPY8_9ACTN</name>
<keyword evidence="4" id="KW-1185">Reference proteome</keyword>
<comment type="caution">
    <text evidence="3">The sequence shown here is derived from an EMBL/GenBank/DDBJ whole genome shotgun (WGS) entry which is preliminary data.</text>
</comment>
<dbReference type="RefSeq" id="WP_136448194.1">
    <property type="nucleotide sequence ID" value="NZ_SSXH01000252.1"/>
</dbReference>